<comment type="caution">
    <text evidence="1">The sequence shown here is derived from an EMBL/GenBank/DDBJ whole genome shotgun (WGS) entry which is preliminary data.</text>
</comment>
<protein>
    <submittedName>
        <fullName evidence="1">Uncharacterized protein</fullName>
    </submittedName>
</protein>
<accession>A0A836P000</accession>
<proteinExistence type="predicted"/>
<dbReference type="EMBL" id="AKBN01001353">
    <property type="protein sequence ID" value="KFA00628.1"/>
    <property type="molecule type" value="Genomic_DNA"/>
</dbReference>
<name>A0A836P000_XANVA</name>
<reference evidence="1" key="1">
    <citation type="submission" date="2012-05" db="EMBL/GenBank/DDBJ databases">
        <authorList>
            <person name="Studholme D.J."/>
            <person name="Wasukira A."/>
            <person name="Grant M."/>
        </authorList>
    </citation>
    <scope>NUCLEOTIDE SEQUENCE [LARGE SCALE GENOMIC DNA]</scope>
    <source>
        <strain evidence="1">NCPPB 890</strain>
    </source>
</reference>
<organism evidence="1">
    <name type="scientific">Xanthomonas vasicola pv. vasculorum NCPPB 890</name>
    <dbReference type="NCBI Taxonomy" id="1184265"/>
    <lineage>
        <taxon>Bacteria</taxon>
        <taxon>Pseudomonadati</taxon>
        <taxon>Pseudomonadota</taxon>
        <taxon>Gammaproteobacteria</taxon>
        <taxon>Lysobacterales</taxon>
        <taxon>Lysobacteraceae</taxon>
        <taxon>Xanthomonas</taxon>
    </lineage>
</organism>
<evidence type="ECO:0000313" key="1">
    <source>
        <dbReference type="EMBL" id="KFA00628.1"/>
    </source>
</evidence>
<dbReference type="AlphaFoldDB" id="A0A836P000"/>
<sequence>MAACMLMSLPIARACRNTTAAQAHTIAPTHAGEFCMEHRAAIGMRNVQSMDDPRAISVTQRPRIPAQFDPSTSATARAAGLASGW</sequence>
<gene>
    <name evidence="1" type="ORF">A11K_0120940</name>
</gene>